<accession>A0A9X1YE54</accession>
<protein>
    <submittedName>
        <fullName evidence="1">Uncharacterized protein</fullName>
    </submittedName>
</protein>
<keyword evidence="2" id="KW-1185">Reference proteome</keyword>
<gene>
    <name evidence="1" type="ORF">LPC04_01155</name>
</gene>
<dbReference type="AlphaFoldDB" id="A0A9X1YE54"/>
<name>A0A9X1YE54_9BURK</name>
<dbReference type="RefSeq" id="WP_275680342.1">
    <property type="nucleotide sequence ID" value="NZ_JAJLJH010000001.1"/>
</dbReference>
<dbReference type="EMBL" id="JAJLJH010000001">
    <property type="protein sequence ID" value="MCK9684308.1"/>
    <property type="molecule type" value="Genomic_DNA"/>
</dbReference>
<evidence type="ECO:0000313" key="1">
    <source>
        <dbReference type="EMBL" id="MCK9684308.1"/>
    </source>
</evidence>
<organism evidence="1 2">
    <name type="scientific">Scleromatobacter humisilvae</name>
    <dbReference type="NCBI Taxonomy" id="2897159"/>
    <lineage>
        <taxon>Bacteria</taxon>
        <taxon>Pseudomonadati</taxon>
        <taxon>Pseudomonadota</taxon>
        <taxon>Betaproteobacteria</taxon>
        <taxon>Burkholderiales</taxon>
        <taxon>Sphaerotilaceae</taxon>
        <taxon>Scleromatobacter</taxon>
    </lineage>
</organism>
<proteinExistence type="predicted"/>
<reference evidence="1" key="1">
    <citation type="submission" date="2021-11" db="EMBL/GenBank/DDBJ databases">
        <title>BS-T2-15 a new species belonging to the Comamonadaceae family isolated from the soil of a French oak forest.</title>
        <authorList>
            <person name="Mieszkin S."/>
            <person name="Alain K."/>
        </authorList>
    </citation>
    <scope>NUCLEOTIDE SEQUENCE</scope>
    <source>
        <strain evidence="1">BS-T2-15</strain>
    </source>
</reference>
<comment type="caution">
    <text evidence="1">The sequence shown here is derived from an EMBL/GenBank/DDBJ whole genome shotgun (WGS) entry which is preliminary data.</text>
</comment>
<dbReference type="Proteomes" id="UP001139353">
    <property type="component" value="Unassembled WGS sequence"/>
</dbReference>
<evidence type="ECO:0000313" key="2">
    <source>
        <dbReference type="Proteomes" id="UP001139353"/>
    </source>
</evidence>
<sequence>MAAAALKNRIENLIAMAQLLERVDANPTIVGAQQYLNLVNTVKTLLGEDDLPEDALRAVLRACPASATLYENLHYDRSGLSQSPLDAAVSSEMAATELISGLRARMH</sequence>